<organism evidence="4 5">
    <name type="scientific">Gracilimonas sediminicola</name>
    <dbReference type="NCBI Taxonomy" id="2952158"/>
    <lineage>
        <taxon>Bacteria</taxon>
        <taxon>Pseudomonadati</taxon>
        <taxon>Balneolota</taxon>
        <taxon>Balneolia</taxon>
        <taxon>Balneolales</taxon>
        <taxon>Balneolaceae</taxon>
        <taxon>Gracilimonas</taxon>
    </lineage>
</organism>
<dbReference type="InterPro" id="IPR037291">
    <property type="entry name" value="DUF4139"/>
</dbReference>
<reference evidence="4" key="1">
    <citation type="submission" date="2022-06" db="EMBL/GenBank/DDBJ databases">
        <title>Gracilimonas sp. CAU 1638 isolated from sea sediment.</title>
        <authorList>
            <person name="Kim W."/>
        </authorList>
    </citation>
    <scope>NUCLEOTIDE SEQUENCE</scope>
    <source>
        <strain evidence="4">CAU 1638</strain>
    </source>
</reference>
<sequence>MNTLLFVLFLFVNAFPPADSLLTTSQIDEVTVYRQQAQIQRKAAVNLKAGKNIVVFEQLTPSMNQNSIQLKADGQFTVLSITQRYNYFKSQQRNPQVLQLEQRRDSLQQEVTFLESDLNVIQQEMRLLESTTSEVQNHELTAAELTQFLDLYRSRASKLERERISLSKNLNIKRAELNKINAQIRELSGSQRNRFSEVIAEVHSEQAQTLTFTLSYLVRSARWTPSYDIRSQSVSEPLHINYKAKVYQNTGIDWDEVNLTINSGNPSAGATLPNISPTYVDFVQAYPQPAKQSMMDELVVTGYAESDAAKRAEIAMEAQLPSVDFTQNQTSFSYKINTPYTVPSDGKAHNVEIKRAETTTDYSYSTIPKHAQHAYLIGKISDWDELNLIAGEANIYFENSFIGTTRLNPNSFGDTLSVSLGRDEGIIVDRTKLRDFEERNFFGNRVREKHAWEINIRNTKSESITITVKDQLPISENEDIKVNANRLSGGNLDKETGIVTWTLTLSPNSSESLRFDYQIEYPSDQRISY</sequence>
<dbReference type="Pfam" id="PF13600">
    <property type="entry name" value="DUF4140"/>
    <property type="match status" value="1"/>
</dbReference>
<protein>
    <submittedName>
        <fullName evidence="4">Mucoidy inhibitor MuiA family protein</fullName>
    </submittedName>
</protein>
<proteinExistence type="predicted"/>
<dbReference type="InterPro" id="IPR025554">
    <property type="entry name" value="DUF4140"/>
</dbReference>
<accession>A0A9X2L5S8</accession>
<dbReference type="Proteomes" id="UP001139125">
    <property type="component" value="Unassembled WGS sequence"/>
</dbReference>
<dbReference type="PANTHER" id="PTHR31005">
    <property type="entry name" value="DUF4139 DOMAIN-CONTAINING PROTEIN"/>
    <property type="match status" value="1"/>
</dbReference>
<keyword evidence="1" id="KW-0175">Coiled coil</keyword>
<comment type="caution">
    <text evidence="4">The sequence shown here is derived from an EMBL/GenBank/DDBJ whole genome shotgun (WGS) entry which is preliminary data.</text>
</comment>
<dbReference type="NCBIfam" id="TIGR02231">
    <property type="entry name" value="mucoidy inhibitor MuiA family protein"/>
    <property type="match status" value="1"/>
</dbReference>
<dbReference type="EMBL" id="JANDBC010000003">
    <property type="protein sequence ID" value="MCP9292898.1"/>
    <property type="molecule type" value="Genomic_DNA"/>
</dbReference>
<evidence type="ECO:0000256" key="1">
    <source>
        <dbReference type="SAM" id="Coils"/>
    </source>
</evidence>
<feature type="domain" description="DUF4139" evidence="2">
    <location>
        <begin position="213"/>
        <end position="522"/>
    </location>
</feature>
<evidence type="ECO:0000313" key="4">
    <source>
        <dbReference type="EMBL" id="MCP9292898.1"/>
    </source>
</evidence>
<dbReference type="AlphaFoldDB" id="A0A9X2L5S8"/>
<evidence type="ECO:0000259" key="3">
    <source>
        <dbReference type="Pfam" id="PF13600"/>
    </source>
</evidence>
<dbReference type="PANTHER" id="PTHR31005:SF8">
    <property type="entry name" value="DUF4139 DOMAIN-CONTAINING PROTEIN"/>
    <property type="match status" value="1"/>
</dbReference>
<keyword evidence="5" id="KW-1185">Reference proteome</keyword>
<evidence type="ECO:0000313" key="5">
    <source>
        <dbReference type="Proteomes" id="UP001139125"/>
    </source>
</evidence>
<name>A0A9X2L5S8_9BACT</name>
<feature type="coiled-coil region" evidence="1">
    <location>
        <begin position="97"/>
        <end position="176"/>
    </location>
</feature>
<evidence type="ECO:0000259" key="2">
    <source>
        <dbReference type="Pfam" id="PF13598"/>
    </source>
</evidence>
<gene>
    <name evidence="4" type="ORF">NM125_15010</name>
</gene>
<dbReference type="InterPro" id="IPR011935">
    <property type="entry name" value="CHP02231"/>
</dbReference>
<dbReference type="Pfam" id="PF13598">
    <property type="entry name" value="DUF4139"/>
    <property type="match status" value="1"/>
</dbReference>
<dbReference type="RefSeq" id="WP_255135796.1">
    <property type="nucleotide sequence ID" value="NZ_JANDBC010000003.1"/>
</dbReference>
<feature type="domain" description="DUF4140" evidence="3">
    <location>
        <begin position="30"/>
        <end position="128"/>
    </location>
</feature>